<feature type="signal peptide" evidence="1">
    <location>
        <begin position="1"/>
        <end position="18"/>
    </location>
</feature>
<dbReference type="Proteomes" id="UP001264980">
    <property type="component" value="Unassembled WGS sequence"/>
</dbReference>
<feature type="chain" id="PRO_5045410195" description="Outer membrane protein beta-barrel domain-containing protein" evidence="1">
    <location>
        <begin position="19"/>
        <end position="428"/>
    </location>
</feature>
<comment type="caution">
    <text evidence="2">The sequence shown here is derived from an EMBL/GenBank/DDBJ whole genome shotgun (WGS) entry which is preliminary data.</text>
</comment>
<keyword evidence="1" id="KW-0732">Signal</keyword>
<keyword evidence="3" id="KW-1185">Reference proteome</keyword>
<evidence type="ECO:0000256" key="1">
    <source>
        <dbReference type="SAM" id="SignalP"/>
    </source>
</evidence>
<gene>
    <name evidence="2" type="ORF">J2W84_001808</name>
</gene>
<dbReference type="EMBL" id="JAVDTI010000002">
    <property type="protein sequence ID" value="MDR6804762.1"/>
    <property type="molecule type" value="Genomic_DNA"/>
</dbReference>
<dbReference type="RefSeq" id="WP_309982034.1">
    <property type="nucleotide sequence ID" value="NZ_JAVDTI010000002.1"/>
</dbReference>
<evidence type="ECO:0000313" key="3">
    <source>
        <dbReference type="Proteomes" id="UP001264980"/>
    </source>
</evidence>
<reference evidence="2 3" key="1">
    <citation type="submission" date="2023-07" db="EMBL/GenBank/DDBJ databases">
        <title>Sorghum-associated microbial communities from plants grown in Nebraska, USA.</title>
        <authorList>
            <person name="Schachtman D."/>
        </authorList>
    </citation>
    <scope>NUCLEOTIDE SEQUENCE [LARGE SCALE GENOMIC DNA]</scope>
    <source>
        <strain evidence="2 3">BE57</strain>
    </source>
</reference>
<accession>A0ABU1QUC3</accession>
<sequence length="428" mass="49381">MFKWYVFLLFLISGPAYSQESAQILFTEEYDSLPPVRFIDRYENVFMNKVPTRNIFKFGISQYQQSTPFALYNDIGFKNSAVQLSYEHKLSPQFSIGVLGQMPLVGNAIPLGWILENVAVGGQFRWYYDMKSRIASGRSANNFTGNYLAFEYGFVATKSNSQKIGARAGFQRRFLNNGFLDMSFGLRKSERFSERNLLQNWSLFTEINLGVALGDWKRVAKPSLCELIRCDEQVNQHIKVQIPDFKFGKTQKTLGTSIAYEVGLGNSAISLNFQYDLNLQKATNYLHGYFYTNWYGGWYAHDTRSKEQSHTLSIQPRYYLNEKRKVRLGKSGGALSGVYAGINAEYAFYRGTHTKPSRWDEHFMINTPEFTFELKSKYFRTGPLLGIQQRLFKNGYVDLNTSCNYENNPIRWMLRMRANLTVGFAFST</sequence>
<evidence type="ECO:0000313" key="2">
    <source>
        <dbReference type="EMBL" id="MDR6804762.1"/>
    </source>
</evidence>
<name>A0ABU1QUC3_9BACT</name>
<evidence type="ECO:0008006" key="4">
    <source>
        <dbReference type="Google" id="ProtNLM"/>
    </source>
</evidence>
<organism evidence="2 3">
    <name type="scientific">Dyadobacter fermentans</name>
    <dbReference type="NCBI Taxonomy" id="94254"/>
    <lineage>
        <taxon>Bacteria</taxon>
        <taxon>Pseudomonadati</taxon>
        <taxon>Bacteroidota</taxon>
        <taxon>Cytophagia</taxon>
        <taxon>Cytophagales</taxon>
        <taxon>Spirosomataceae</taxon>
        <taxon>Dyadobacter</taxon>
    </lineage>
</organism>
<proteinExistence type="predicted"/>
<protein>
    <recommendedName>
        <fullName evidence="4">Outer membrane protein beta-barrel domain-containing protein</fullName>
    </recommendedName>
</protein>